<reference evidence="2 3" key="1">
    <citation type="submission" date="2019-05" db="EMBL/GenBank/DDBJ databases">
        <title>Another draft genome of Portunus trituberculatus and its Hox gene families provides insights of decapod evolution.</title>
        <authorList>
            <person name="Jeong J.-H."/>
            <person name="Song I."/>
            <person name="Kim S."/>
            <person name="Choi T."/>
            <person name="Kim D."/>
            <person name="Ryu S."/>
            <person name="Kim W."/>
        </authorList>
    </citation>
    <scope>NUCLEOTIDE SEQUENCE [LARGE SCALE GENOMIC DNA]</scope>
    <source>
        <tissue evidence="2">Muscle</tissue>
    </source>
</reference>
<feature type="region of interest" description="Disordered" evidence="1">
    <location>
        <begin position="17"/>
        <end position="40"/>
    </location>
</feature>
<keyword evidence="3" id="KW-1185">Reference proteome</keyword>
<sequence length="74" mass="7909">MSAPTVNPHRATDIFAPAKTAPTLSGPSYQGEGEREGASQFPSVFGDGLSSIILHIAFVYRTIKMSGPAWRLAF</sequence>
<dbReference type="AlphaFoldDB" id="A0A5B7G9Y2"/>
<accession>A0A5B7G9Y2</accession>
<evidence type="ECO:0000256" key="1">
    <source>
        <dbReference type="SAM" id="MobiDB-lite"/>
    </source>
</evidence>
<comment type="caution">
    <text evidence="2">The sequence shown here is derived from an EMBL/GenBank/DDBJ whole genome shotgun (WGS) entry which is preliminary data.</text>
</comment>
<organism evidence="2 3">
    <name type="scientific">Portunus trituberculatus</name>
    <name type="common">Swimming crab</name>
    <name type="synonym">Neptunus trituberculatus</name>
    <dbReference type="NCBI Taxonomy" id="210409"/>
    <lineage>
        <taxon>Eukaryota</taxon>
        <taxon>Metazoa</taxon>
        <taxon>Ecdysozoa</taxon>
        <taxon>Arthropoda</taxon>
        <taxon>Crustacea</taxon>
        <taxon>Multicrustacea</taxon>
        <taxon>Malacostraca</taxon>
        <taxon>Eumalacostraca</taxon>
        <taxon>Eucarida</taxon>
        <taxon>Decapoda</taxon>
        <taxon>Pleocyemata</taxon>
        <taxon>Brachyura</taxon>
        <taxon>Eubrachyura</taxon>
        <taxon>Portunoidea</taxon>
        <taxon>Portunidae</taxon>
        <taxon>Portuninae</taxon>
        <taxon>Portunus</taxon>
    </lineage>
</organism>
<protein>
    <submittedName>
        <fullName evidence="2">Uncharacterized protein</fullName>
    </submittedName>
</protein>
<dbReference type="EMBL" id="VSRR010011559">
    <property type="protein sequence ID" value="MPC53354.1"/>
    <property type="molecule type" value="Genomic_DNA"/>
</dbReference>
<gene>
    <name evidence="2" type="ORF">E2C01_047243</name>
</gene>
<evidence type="ECO:0000313" key="2">
    <source>
        <dbReference type="EMBL" id="MPC53354.1"/>
    </source>
</evidence>
<evidence type="ECO:0000313" key="3">
    <source>
        <dbReference type="Proteomes" id="UP000324222"/>
    </source>
</evidence>
<dbReference type="Proteomes" id="UP000324222">
    <property type="component" value="Unassembled WGS sequence"/>
</dbReference>
<proteinExistence type="predicted"/>
<name>A0A5B7G9Y2_PORTR</name>